<reference evidence="2" key="2">
    <citation type="submission" date="2023-01" db="EMBL/GenBank/DDBJ databases">
        <authorList>
            <person name="Petersen C."/>
        </authorList>
    </citation>
    <scope>NUCLEOTIDE SEQUENCE</scope>
    <source>
        <strain evidence="2">IBT 12815</strain>
    </source>
</reference>
<evidence type="ECO:0000313" key="3">
    <source>
        <dbReference type="Proteomes" id="UP001213799"/>
    </source>
</evidence>
<reference evidence="2" key="1">
    <citation type="journal article" date="2023" name="IMA Fungus">
        <title>Comparative genomic study of the Penicillium genus elucidates a diverse pangenome and 15 lateral gene transfer events.</title>
        <authorList>
            <person name="Petersen C."/>
            <person name="Sorensen T."/>
            <person name="Nielsen M.R."/>
            <person name="Sondergaard T.E."/>
            <person name="Sorensen J.L."/>
            <person name="Fitzpatrick D.A."/>
            <person name="Frisvad J.C."/>
            <person name="Nielsen K.L."/>
        </authorList>
    </citation>
    <scope>NUCLEOTIDE SEQUENCE</scope>
    <source>
        <strain evidence="2">IBT 12815</strain>
    </source>
</reference>
<evidence type="ECO:0000256" key="1">
    <source>
        <dbReference type="SAM" id="MobiDB-lite"/>
    </source>
</evidence>
<proteinExistence type="predicted"/>
<dbReference type="GeneID" id="81591675"/>
<dbReference type="Proteomes" id="UP001213799">
    <property type="component" value="Unassembled WGS sequence"/>
</dbReference>
<feature type="compositionally biased region" description="Polar residues" evidence="1">
    <location>
        <begin position="281"/>
        <end position="294"/>
    </location>
</feature>
<feature type="region of interest" description="Disordered" evidence="1">
    <location>
        <begin position="281"/>
        <end position="336"/>
    </location>
</feature>
<feature type="compositionally biased region" description="Basic and acidic residues" evidence="1">
    <location>
        <begin position="1"/>
        <end position="15"/>
    </location>
</feature>
<accession>A0AAD6GY16</accession>
<dbReference type="EMBL" id="JAQJAE010000005">
    <property type="protein sequence ID" value="KAJ5593475.1"/>
    <property type="molecule type" value="Genomic_DNA"/>
</dbReference>
<sequence>MDTLGGRHNEPRLEDAGAEQTTEQTKHNTCEGMEGLEFTGPAVDLQPGAQYPKENEKMGKSQVHTSRRQDEWPSQTALRKFNSEYNSFPIGPQKRQKQEIDGAEGFPVAWYCFRAFIYIILRHGPQQMCNYKLEKTKFRDSDQVKQLQPVCNNIGSILDIRSKNNLLRRRYNCDNIQCIVGVAIPVNPNIKVDEHNLRELDLTKGAYVLIEWQNIGEEHLHLFCGKQSWMSRSALSRMATSRKRTEINEKIKRAYVIQMTKYEQWRKRECQERSIPLNPFHNNWSKRGTHNPGQNYFIHEKSKTNGPATSHGTAADTAGNDGGNDTPGKKGGEAGVDTIQGSQIKIENAERSVIRLASARNFSYKSHLELEKAFKGVHGGLRARNPEEYASRMDMIVATWPSYKDEMISRGFREVGASPDEKSIANAKTRLIAAGKWL</sequence>
<dbReference type="AlphaFoldDB" id="A0AAD6GY16"/>
<protein>
    <submittedName>
        <fullName evidence="2">Uncharacterized protein</fullName>
    </submittedName>
</protein>
<feature type="region of interest" description="Disordered" evidence="1">
    <location>
        <begin position="1"/>
        <end position="73"/>
    </location>
</feature>
<organism evidence="2 3">
    <name type="scientific">Penicillium hordei</name>
    <dbReference type="NCBI Taxonomy" id="40994"/>
    <lineage>
        <taxon>Eukaryota</taxon>
        <taxon>Fungi</taxon>
        <taxon>Dikarya</taxon>
        <taxon>Ascomycota</taxon>
        <taxon>Pezizomycotina</taxon>
        <taxon>Eurotiomycetes</taxon>
        <taxon>Eurotiomycetidae</taxon>
        <taxon>Eurotiales</taxon>
        <taxon>Aspergillaceae</taxon>
        <taxon>Penicillium</taxon>
    </lineage>
</organism>
<gene>
    <name evidence="2" type="ORF">N7537_010379</name>
</gene>
<evidence type="ECO:0000313" key="2">
    <source>
        <dbReference type="EMBL" id="KAJ5593475.1"/>
    </source>
</evidence>
<comment type="caution">
    <text evidence="2">The sequence shown here is derived from an EMBL/GenBank/DDBJ whole genome shotgun (WGS) entry which is preliminary data.</text>
</comment>
<keyword evidence="3" id="KW-1185">Reference proteome</keyword>
<name>A0AAD6GY16_9EURO</name>
<dbReference type="RefSeq" id="XP_056750101.1">
    <property type="nucleotide sequence ID" value="XM_056901433.1"/>
</dbReference>
<feature type="compositionally biased region" description="Low complexity" evidence="1">
    <location>
        <begin position="312"/>
        <end position="326"/>
    </location>
</feature>